<organism evidence="1 2">
    <name type="scientific">Glossina pallidipes</name>
    <name type="common">Tsetse fly</name>
    <dbReference type="NCBI Taxonomy" id="7398"/>
    <lineage>
        <taxon>Eukaryota</taxon>
        <taxon>Metazoa</taxon>
        <taxon>Ecdysozoa</taxon>
        <taxon>Arthropoda</taxon>
        <taxon>Hexapoda</taxon>
        <taxon>Insecta</taxon>
        <taxon>Pterygota</taxon>
        <taxon>Neoptera</taxon>
        <taxon>Endopterygota</taxon>
        <taxon>Diptera</taxon>
        <taxon>Brachycera</taxon>
        <taxon>Muscomorpha</taxon>
        <taxon>Hippoboscoidea</taxon>
        <taxon>Glossinidae</taxon>
        <taxon>Glossina</taxon>
    </lineage>
</organism>
<keyword evidence="2" id="KW-1185">Reference proteome</keyword>
<evidence type="ECO:0000313" key="2">
    <source>
        <dbReference type="Proteomes" id="UP000092445"/>
    </source>
</evidence>
<accession>A0A1A9Z685</accession>
<evidence type="ECO:0000313" key="1">
    <source>
        <dbReference type="EnsemblMetazoa" id="GPAI005147-PA"/>
    </source>
</evidence>
<reference evidence="2" key="1">
    <citation type="submission" date="2014-03" db="EMBL/GenBank/DDBJ databases">
        <authorList>
            <person name="Aksoy S."/>
            <person name="Warren W."/>
            <person name="Wilson R.K."/>
        </authorList>
    </citation>
    <scope>NUCLEOTIDE SEQUENCE [LARGE SCALE GENOMIC DNA]</scope>
    <source>
        <strain evidence="2">IAEA</strain>
    </source>
</reference>
<name>A0A1A9Z685_GLOPL</name>
<proteinExistence type="predicted"/>
<dbReference type="Proteomes" id="UP000092445">
    <property type="component" value="Unassembled WGS sequence"/>
</dbReference>
<sequence>MVTYRENIGLRQLRITRLRACSSPAKIITTTTTTKPAPPATSHKIALKSNLNNKILNSETTACTLSTIATTTAENNCKKFKSRTKYCIMLTHKGSYMLASPVKISSSTSVVGAAFIAPRKTRKTAVRTASTIPPNSKTLLRSMMIIKSPSAITSLQCRRPLKTQSDLIRSLTPLILIGMELKATASSKHALLSNFPNDDDNVFQRSSRTANTTTTTSGGVCIVGIRNSFTSNMRFLARPNYRWIESDYTVNTLLTGIQS</sequence>
<protein>
    <submittedName>
        <fullName evidence="1">Uncharacterized protein</fullName>
    </submittedName>
</protein>
<dbReference type="AlphaFoldDB" id="A0A1A9Z685"/>
<dbReference type="VEuPathDB" id="VectorBase:GPAI005147"/>
<dbReference type="EnsemblMetazoa" id="GPAI005147-RA">
    <property type="protein sequence ID" value="GPAI005147-PA"/>
    <property type="gene ID" value="GPAI005147"/>
</dbReference>
<reference evidence="1" key="2">
    <citation type="submission" date="2020-05" db="UniProtKB">
        <authorList>
            <consortium name="EnsemblMetazoa"/>
        </authorList>
    </citation>
    <scope>IDENTIFICATION</scope>
    <source>
        <strain evidence="1">IAEA</strain>
    </source>
</reference>